<organism evidence="1 2">
    <name type="scientific">Xanthomonas hydrangeae</name>
    <dbReference type="NCBI Taxonomy" id="2775159"/>
    <lineage>
        <taxon>Bacteria</taxon>
        <taxon>Pseudomonadati</taxon>
        <taxon>Pseudomonadota</taxon>
        <taxon>Gammaproteobacteria</taxon>
        <taxon>Lysobacterales</taxon>
        <taxon>Lysobacteraceae</taxon>
        <taxon>Xanthomonas</taxon>
    </lineage>
</organism>
<accession>A0AAU0B7W2</accession>
<dbReference type="EMBL" id="CP103836">
    <property type="protein sequence ID" value="WOB49155.1"/>
    <property type="molecule type" value="Genomic_DNA"/>
</dbReference>
<dbReference type="AlphaFoldDB" id="A0AAU0B7W2"/>
<proteinExistence type="predicted"/>
<gene>
    <name evidence="1" type="ORF">NYR97_18345</name>
</gene>
<dbReference type="Proteomes" id="UP001302716">
    <property type="component" value="Chromosome"/>
</dbReference>
<protein>
    <submittedName>
        <fullName evidence="1">Uncharacterized protein</fullName>
    </submittedName>
</protein>
<evidence type="ECO:0000313" key="1">
    <source>
        <dbReference type="EMBL" id="WOB49155.1"/>
    </source>
</evidence>
<reference evidence="1 2" key="1">
    <citation type="submission" date="2022-08" db="EMBL/GenBank/DDBJ databases">
        <title>Whole genome sequencing-based tracing of a 2022 introduction and outbreak of Xanthomonas hortorum pv. pelargonii.</title>
        <authorList>
            <person name="Iruegas-Bocardo F."/>
            <person name="Weisberg A.K."/>
            <person name="Riutta E.R."/>
            <person name="Kilday K."/>
            <person name="Bonkowski J.C."/>
            <person name="Creswell T."/>
            <person name="Daughtrey M.L."/>
            <person name="Rane K."/>
            <person name="Grunwald N.J."/>
            <person name="Chang J.H."/>
            <person name="Putnam M.L."/>
        </authorList>
    </citation>
    <scope>NUCLEOTIDE SEQUENCE [LARGE SCALE GENOMIC DNA]</scope>
    <source>
        <strain evidence="1 2">22-323</strain>
    </source>
</reference>
<keyword evidence="2" id="KW-1185">Reference proteome</keyword>
<evidence type="ECO:0000313" key="2">
    <source>
        <dbReference type="Proteomes" id="UP001302716"/>
    </source>
</evidence>
<name>A0AAU0B7W2_9XANT</name>
<sequence>MALTHHPSLQKLAAECQEWLENFQREERAERYESAVRRYLDAPGELDPKAGLQLERIALFFDVASCDAFLRSDTEKLPALISKAVHLRSLVFRWDGMYSDMRQDLGNWPTQFSDGMKAVGPTMLSWWDQASTCAQLFIEMAEKDQAINTMPEMRRIKNGTSDAFLVALFSTEFNTPTSFVPLTPLIPEYRAVLEHWKTDDEVKFQAVMQMAADFHISRSKENTDKQRFEFDATIDRVFPAELLAIQALRRRHNLPDFEVDHSLIDEPWKVLRNIDTIEAHPLAQAVEERLIRDYPLFR</sequence>
<dbReference type="RefSeq" id="WP_316695189.1">
    <property type="nucleotide sequence ID" value="NZ_CP103836.1"/>
</dbReference>